<dbReference type="InterPro" id="IPR036680">
    <property type="entry name" value="SPOR-like_sf"/>
</dbReference>
<dbReference type="PANTHER" id="PTHR38687:SF1">
    <property type="entry name" value="CELL DIVISION PROTEIN DEDD"/>
    <property type="match status" value="1"/>
</dbReference>
<feature type="transmembrane region" description="Helical" evidence="2">
    <location>
        <begin position="21"/>
        <end position="39"/>
    </location>
</feature>
<dbReference type="GO" id="GO:0032506">
    <property type="term" value="P:cytokinetic process"/>
    <property type="evidence" value="ECO:0007669"/>
    <property type="project" value="TreeGrafter"/>
</dbReference>
<comment type="caution">
    <text evidence="4">The sequence shown here is derived from an EMBL/GenBank/DDBJ whole genome shotgun (WGS) entry which is preliminary data.</text>
</comment>
<dbReference type="SUPFAM" id="SSF110997">
    <property type="entry name" value="Sporulation related repeat"/>
    <property type="match status" value="1"/>
</dbReference>
<evidence type="ECO:0000313" key="4">
    <source>
        <dbReference type="EMBL" id="OIR12444.1"/>
    </source>
</evidence>
<reference evidence="4" key="1">
    <citation type="submission" date="2016-10" db="EMBL/GenBank/DDBJ databases">
        <title>Sequence of Gallionella enrichment culture.</title>
        <authorList>
            <person name="Poehlein A."/>
            <person name="Muehling M."/>
            <person name="Daniel R."/>
        </authorList>
    </citation>
    <scope>NUCLEOTIDE SEQUENCE</scope>
</reference>
<evidence type="ECO:0000256" key="1">
    <source>
        <dbReference type="SAM" id="MobiDB-lite"/>
    </source>
</evidence>
<dbReference type="Pfam" id="PF05036">
    <property type="entry name" value="SPOR"/>
    <property type="match status" value="1"/>
</dbReference>
<keyword evidence="4" id="KW-0132">Cell division</keyword>
<dbReference type="InterPro" id="IPR052521">
    <property type="entry name" value="Cell_div_SPOR-domain"/>
</dbReference>
<feature type="domain" description="SPOR" evidence="3">
    <location>
        <begin position="173"/>
        <end position="251"/>
    </location>
</feature>
<evidence type="ECO:0000256" key="2">
    <source>
        <dbReference type="SAM" id="Phobius"/>
    </source>
</evidence>
<dbReference type="Gene3D" id="3.30.70.1070">
    <property type="entry name" value="Sporulation related repeat"/>
    <property type="match status" value="1"/>
</dbReference>
<gene>
    <name evidence="4" type="ORF">GALL_61430</name>
</gene>
<dbReference type="GO" id="GO:0030428">
    <property type="term" value="C:cell septum"/>
    <property type="evidence" value="ECO:0007669"/>
    <property type="project" value="TreeGrafter"/>
</dbReference>
<dbReference type="GO" id="GO:0032153">
    <property type="term" value="C:cell division site"/>
    <property type="evidence" value="ECO:0007669"/>
    <property type="project" value="TreeGrafter"/>
</dbReference>
<protein>
    <submittedName>
        <fullName evidence="4">Cell division protein DedD</fullName>
    </submittedName>
</protein>
<dbReference type="PANTHER" id="PTHR38687">
    <property type="entry name" value="CELL DIVISION PROTEIN DEDD-RELATED"/>
    <property type="match status" value="1"/>
</dbReference>
<feature type="region of interest" description="Disordered" evidence="1">
    <location>
        <begin position="89"/>
        <end position="110"/>
    </location>
</feature>
<evidence type="ECO:0000259" key="3">
    <source>
        <dbReference type="PROSITE" id="PS51724"/>
    </source>
</evidence>
<dbReference type="EMBL" id="MLJW01000017">
    <property type="protein sequence ID" value="OIR12444.1"/>
    <property type="molecule type" value="Genomic_DNA"/>
</dbReference>
<keyword evidence="2" id="KW-1133">Transmembrane helix</keyword>
<dbReference type="PROSITE" id="PS51724">
    <property type="entry name" value="SPOR"/>
    <property type="match status" value="1"/>
</dbReference>
<name>A0A1J5TFE4_9ZZZZ</name>
<dbReference type="GO" id="GO:0042834">
    <property type="term" value="F:peptidoglycan binding"/>
    <property type="evidence" value="ECO:0007669"/>
    <property type="project" value="InterPro"/>
</dbReference>
<keyword evidence="4" id="KW-0131">Cell cycle</keyword>
<keyword evidence="2" id="KW-0472">Membrane</keyword>
<dbReference type="AlphaFoldDB" id="A0A1J5TFE4"/>
<sequence>MPPDLPNEQELNLKKRARRRLVGAVALVLLMVIVLPRILQDRAALAPQEAIKITMPTMAGEKQVAAFSDSVAETKVSANQEHDLVASKLPEATGSTKTESNHDLGLNENSVSDKKIENEKKVEVKSKDVKPSEPKIYEPKLVEPKVNEAKLVETKVNKQKSSEIKMLETKAASKNSDSFSVQVGVYSDANNVKQLQSKLKEIGYVSHTEKVATPKGEKIRLKAGNFATRQDAIQAQAKIQKIGLSGMIVSNE</sequence>
<proteinExistence type="predicted"/>
<accession>A0A1J5TFE4</accession>
<dbReference type="InterPro" id="IPR007730">
    <property type="entry name" value="SPOR-like_dom"/>
</dbReference>
<organism evidence="4">
    <name type="scientific">mine drainage metagenome</name>
    <dbReference type="NCBI Taxonomy" id="410659"/>
    <lineage>
        <taxon>unclassified sequences</taxon>
        <taxon>metagenomes</taxon>
        <taxon>ecological metagenomes</taxon>
    </lineage>
</organism>
<keyword evidence="2" id="KW-0812">Transmembrane</keyword>